<evidence type="ECO:0000313" key="2">
    <source>
        <dbReference type="Proteomes" id="UP000274429"/>
    </source>
</evidence>
<organism evidence="3">
    <name type="scientific">Hydatigena taeniaeformis</name>
    <name type="common">Feline tapeworm</name>
    <name type="synonym">Taenia taeniaeformis</name>
    <dbReference type="NCBI Taxonomy" id="6205"/>
    <lineage>
        <taxon>Eukaryota</taxon>
        <taxon>Metazoa</taxon>
        <taxon>Spiralia</taxon>
        <taxon>Lophotrochozoa</taxon>
        <taxon>Platyhelminthes</taxon>
        <taxon>Cestoda</taxon>
        <taxon>Eucestoda</taxon>
        <taxon>Cyclophyllidea</taxon>
        <taxon>Taeniidae</taxon>
        <taxon>Hydatigera</taxon>
    </lineage>
</organism>
<evidence type="ECO:0000313" key="3">
    <source>
        <dbReference type="WBParaSite" id="TTAC_0000816601-mRNA-1"/>
    </source>
</evidence>
<proteinExistence type="predicted"/>
<reference evidence="3" key="1">
    <citation type="submission" date="2017-02" db="UniProtKB">
        <authorList>
            <consortium name="WormBaseParasite"/>
        </authorList>
    </citation>
    <scope>IDENTIFICATION</scope>
</reference>
<sequence length="389" mass="42445">MGDLLIYSHSISSFQKGFGDAAVANQILLSLQPCDRNYYIPSPTSYSIDHCLIFYSRAAGLHTLTTPFGSLPCLRVKTLADTPEFSTKITRTRLFLGPNASLILSISLRDVPLNASLHLETMFPRMSSTVTSNSTKQCLFVVIPTPQSFGDIHLQISIADWAIYLPISIDLESVQSVDEVDGEDLDQVLSITHPWKFTSKLGGNETELEDRLSRLLQCAITLGKWIIVNRGLFAGCRVRLSRSAAKSLEFEAMTCRIELHHLLSDYLYRNGLVTTEKESRGEEVGRGTVTLDDLRDALLIELGLFKSAICAPLIRRALISRVPLVTSSTVISPSISALKVADLVADWRAAAEGSQPIDQSMAADVLGGSLKVLAGACSTTDSIITKLAK</sequence>
<keyword evidence="2" id="KW-1185">Reference proteome</keyword>
<evidence type="ECO:0000313" key="1">
    <source>
        <dbReference type="EMBL" id="VDM32656.1"/>
    </source>
</evidence>
<dbReference type="OrthoDB" id="6266936at2759"/>
<dbReference type="EMBL" id="UYWX01020455">
    <property type="protein sequence ID" value="VDM32656.1"/>
    <property type="molecule type" value="Genomic_DNA"/>
</dbReference>
<reference evidence="1 2" key="2">
    <citation type="submission" date="2018-11" db="EMBL/GenBank/DDBJ databases">
        <authorList>
            <consortium name="Pathogen Informatics"/>
        </authorList>
    </citation>
    <scope>NUCLEOTIDE SEQUENCE [LARGE SCALE GENOMIC DNA]</scope>
</reference>
<accession>A0A0R3X448</accession>
<dbReference type="WBParaSite" id="TTAC_0000816601-mRNA-1">
    <property type="protein sequence ID" value="TTAC_0000816601-mRNA-1"/>
    <property type="gene ID" value="TTAC_0000816601"/>
</dbReference>
<gene>
    <name evidence="1" type="ORF">TTAC_LOCUS8151</name>
</gene>
<dbReference type="AlphaFoldDB" id="A0A0R3X448"/>
<dbReference type="Proteomes" id="UP000274429">
    <property type="component" value="Unassembled WGS sequence"/>
</dbReference>
<protein>
    <submittedName>
        <fullName evidence="3">ESCRT-II complex subunit VPS36</fullName>
    </submittedName>
</protein>
<name>A0A0R3X448_HYDTA</name>